<dbReference type="GO" id="GO:0005737">
    <property type="term" value="C:cytoplasm"/>
    <property type="evidence" value="ECO:0007669"/>
    <property type="project" value="TreeGrafter"/>
</dbReference>
<evidence type="ECO:0000313" key="4">
    <source>
        <dbReference type="Proteomes" id="UP000198994"/>
    </source>
</evidence>
<reference evidence="4" key="1">
    <citation type="submission" date="2016-10" db="EMBL/GenBank/DDBJ databases">
        <authorList>
            <person name="Varghese N."/>
            <person name="Submissions S."/>
        </authorList>
    </citation>
    <scope>NUCLEOTIDE SEQUENCE [LARGE SCALE GENOMIC DNA]</scope>
    <source>
        <strain evidence="4">DSM 10146</strain>
    </source>
</reference>
<proteinExistence type="predicted"/>
<dbReference type="EMBL" id="FNAV01000005">
    <property type="protein sequence ID" value="SDE59946.1"/>
    <property type="molecule type" value="Genomic_DNA"/>
</dbReference>
<dbReference type="RefSeq" id="WP_089958174.1">
    <property type="nucleotide sequence ID" value="NZ_FNAV01000005.1"/>
</dbReference>
<dbReference type="InterPro" id="IPR006076">
    <property type="entry name" value="FAD-dep_OxRdtase"/>
</dbReference>
<dbReference type="PANTHER" id="PTHR13847">
    <property type="entry name" value="SARCOSINE DEHYDROGENASE-RELATED"/>
    <property type="match status" value="1"/>
</dbReference>
<dbReference type="SUPFAM" id="SSF51905">
    <property type="entry name" value="FAD/NAD(P)-binding domain"/>
    <property type="match status" value="1"/>
</dbReference>
<evidence type="ECO:0000259" key="2">
    <source>
        <dbReference type="Pfam" id="PF01266"/>
    </source>
</evidence>
<dbReference type="Gene3D" id="3.30.9.10">
    <property type="entry name" value="D-Amino Acid Oxidase, subunit A, domain 2"/>
    <property type="match status" value="1"/>
</dbReference>
<keyword evidence="1" id="KW-0560">Oxidoreductase</keyword>
<evidence type="ECO:0000256" key="1">
    <source>
        <dbReference type="ARBA" id="ARBA00023002"/>
    </source>
</evidence>
<gene>
    <name evidence="3" type="ORF">SAMN04488105_105196</name>
</gene>
<dbReference type="OrthoDB" id="9806601at2"/>
<keyword evidence="4" id="KW-1185">Reference proteome</keyword>
<dbReference type="PANTHER" id="PTHR13847:SF281">
    <property type="entry name" value="FAD DEPENDENT OXIDOREDUCTASE DOMAIN-CONTAINING PROTEIN"/>
    <property type="match status" value="1"/>
</dbReference>
<evidence type="ECO:0000313" key="3">
    <source>
        <dbReference type="EMBL" id="SDE59946.1"/>
    </source>
</evidence>
<dbReference type="Proteomes" id="UP000198994">
    <property type="component" value="Unassembled WGS sequence"/>
</dbReference>
<protein>
    <submittedName>
        <fullName evidence="3">Sarcosine oxidase</fullName>
    </submittedName>
</protein>
<name>A0A1G7E8Z2_9RHOB</name>
<feature type="domain" description="FAD dependent oxidoreductase" evidence="2">
    <location>
        <begin position="31"/>
        <end position="381"/>
    </location>
</feature>
<dbReference type="AlphaFoldDB" id="A0A1G7E8Z2"/>
<dbReference type="Gene3D" id="3.50.50.60">
    <property type="entry name" value="FAD/NAD(P)-binding domain"/>
    <property type="match status" value="1"/>
</dbReference>
<dbReference type="InterPro" id="IPR036188">
    <property type="entry name" value="FAD/NAD-bd_sf"/>
</dbReference>
<dbReference type="Pfam" id="PF01266">
    <property type="entry name" value="DAO"/>
    <property type="match status" value="1"/>
</dbReference>
<dbReference type="STRING" id="282683.SAMN04488105_105196"/>
<sequence length="427" mass="45138">MTRSADLWDKSLWYATAEEPDPGSDAPADAKVLVVGGGFTGLSTALHLAERGVPVTLIEAEKIGYGASGRNGGQVIPGLKLDPAEMRARWGAEVGGRLVAFAGGVADTVFELIDRYAIACGASRNGWIQGAHSSIALKAVHGRAREWEAEGAPVEIYDAQAMADATGAVGYTGGWRDMRAGQLNPLAYARGLARAARERGATVVTGRRVRAITRDGAGWALDLGGETVRGETVVLATNAYDATLMPRLARSILPVQSTVIATAPLTGNVAKSILPQGACASEVRKLAFYYRMTPDGRFAIGGRGATGPEHSQGLQDALEGGMRRLFPQLGDVQVEKAWSGHLALTMDHLPHLHEPEPGLWAVAAYNGRGVAMATGMGAAMAGRIAEGTPLPLPETRIRPIAWHALRGPVMDVGVRYYWMKDKLGFAS</sequence>
<dbReference type="GO" id="GO:0016491">
    <property type="term" value="F:oxidoreductase activity"/>
    <property type="evidence" value="ECO:0007669"/>
    <property type="project" value="UniProtKB-KW"/>
</dbReference>
<organism evidence="3 4">
    <name type="scientific">Salipiger thiooxidans</name>
    <dbReference type="NCBI Taxonomy" id="282683"/>
    <lineage>
        <taxon>Bacteria</taxon>
        <taxon>Pseudomonadati</taxon>
        <taxon>Pseudomonadota</taxon>
        <taxon>Alphaproteobacteria</taxon>
        <taxon>Rhodobacterales</taxon>
        <taxon>Roseobacteraceae</taxon>
        <taxon>Salipiger</taxon>
    </lineage>
</organism>
<accession>A0A1G7E8Z2</accession>